<dbReference type="SUPFAM" id="SSF49313">
    <property type="entry name" value="Cadherin-like"/>
    <property type="match status" value="1"/>
</dbReference>
<dbReference type="InterPro" id="IPR015919">
    <property type="entry name" value="Cadherin-like_sf"/>
</dbReference>
<sequence length="2028" mass="213748">MYINRCIYIIALLSLTACGGGGSESAKETSSAAPIITVPQPSAGPTIDLTGQTGTTLLVAKKVAGTESVSNSTVSTSFSNATGTLRHASSNGNVEGNLTLGVSAADTDVMNKVSLYLPNAERSFVLCSENCALDFQATITGFNPQFANEIGGSLRIELVVEDNLGNSAVVDALSVNWQPIQISAISASRENSVISVSWSGNSKLERYNLYAATEVGITSSNAIELDNGLQQLAINGTTAQFTDADPTKNYHLLVTGIDSGGESGKSVPYSIAKLGGVANLAPIANNDNYQVNEDETLNVNVLDNDVDPDGQVITLDSVTLQPFNGTLTFDDIGNFTYTPRLNFNGTDSASYRIIDAEGATAEATAIFEVLPINDNPTAVADTYGVDASGEINAADTNLLSNDSDIDGDDLQVITTAITSPQLGKVIINADGSFSYQSVGVLSENDQFEYQVIDGQGGSATATVTIVPNGNILPPTALNDTYTVDEDNTLIIGTVGSGILANDSDPNGLSFELLESLLIEPQHGQLNLALDGTFTYIPNSNFTGIDQFQYQIKNSADILAQAFVSITINPTADIPIALDDNYLTEEDVKLVVDASSGLLVNDVDFDNAQLTVNTRAVNTPQNGVLVLAVDGSFSYTPNTDFNGVDSFTYQVISSSGLTNTANVNIDVLPLNDSPIAVDDVASTNEDSSVVVDVLANDIDKEGDTLSLVSVSLENGTATIVNGKLNITPAQDFFGQINVTYVMTDNINLAETGSLLLTVLPINDAPIALDDSYSLAEDTGLTILVTDNNNLLSNDSDVDGDTLTVDTTPVASPAKTKTRATLNTQPLADVSNGNLTLNSNGSFSYIPDLNFSGVDSFTYQVMDGNGGTAQATVTLTVNLINEIPIAVDDSYSFNEDFTWVRAVTDGDQLLSNDTDGDGDTLTVDSKPVSGVSNGTLTLNTDGSFTYVPDADFFSQDSFTYKISDGKGGTAQATVTLIVHAVNDVPVVASTTKSFTFDEDSPLNKLVTDAENLLSGTSDVEDDTLTVTSVSDDTTNGSLTVNSDGSFNYVPTLNVNGADSFTYKVSDGVDESETITVELNILAVNDAPIPDASSYTFSINETATDGDVVGTISASDIENDKLVYSLTSGDISLFQIDPSSGIITVKGINPLDFETNIQHALTVTITDNGTPIAESSNVAVTINIIDILGDAAITEEANFGLTAFGSLELTGLKTQAQLTDSVSDGTKVYFVGSIDNVDKDIYMVAYNNDGTLDAGFGTNGIKTFDYGANEYAKAIVAIAGDYFITFERNEDSYTEVCFIKVNNIGDINVSFGDSGLRCTTEQKILTINDAVAFVIPAEQGKPLTDIDTVVAVGKVKGATDDDLLVIRVDKDGNFQASTTFVNNVEVVYSPHIMLDITGLGLDDEGIAVYNPHNNEAMIAGNVLTADGDYDIFAWIFNPKNSDGNYLKFNSSTPVTYDVGGIGTDDKVGAIDGENTGFGEHTAHIAGSTVLANGEQDAFIIELDSYAAYVPGFGTNGVAIYDVDGVPSTGKSEFTSYTYNYGDDDLHLTGNVFNGSNYQPFATRILLDGSVDTANYGINGYQALNYGGANAYARAMSLDSGKGMWVPGYVEDGSDNNMIISAFDSSGDAFNNNDIVNGKHTLTHSSTPSDDIVAQVIEIQNGAQKDKYLVASTADDTTNKHIILTRLTSAGALDTTFDSDGHKQIKIGSTATVNGLFELASGNFIVYGNVTEGISTNGFVARIDQNGLLDTGFATNGVYTSSAISATNIQFNQVKADSQGRLIAVGNFESGSNSAFVLRLTAAGALDTLFNTLGTPGYVIGANTDDYITVVIDAIDNIYAGGNRLSGDKDLLMAKYLVTGTLDNAVTVDTNSGIDESVEQLLFDSNNDLYWIGNDLGASAEIVIVKSSTSGVLDGSFSGDGKAFFDMSSLLELGAEAGVTNAVIDSNDNIVVVGYSDISLVKQKKMIGRIKSNGSLDNAFNYNGYFRSPACPNAAKLESIILLNNSSFIVAGQCYINSVEKNNIDISHYTLK</sequence>
<dbReference type="GO" id="GO:0005911">
    <property type="term" value="C:cell-cell junction"/>
    <property type="evidence" value="ECO:0007669"/>
    <property type="project" value="TreeGrafter"/>
</dbReference>
<evidence type="ECO:0000256" key="8">
    <source>
        <dbReference type="SAM" id="SignalP"/>
    </source>
</evidence>
<dbReference type="Gene3D" id="2.60.40.3440">
    <property type="match status" value="3"/>
</dbReference>
<dbReference type="Gene3D" id="2.60.40.2810">
    <property type="match status" value="5"/>
</dbReference>
<organism evidence="10 11">
    <name type="scientific">Cognaticolwellia beringensis</name>
    <dbReference type="NCBI Taxonomy" id="1967665"/>
    <lineage>
        <taxon>Bacteria</taxon>
        <taxon>Pseudomonadati</taxon>
        <taxon>Pseudomonadota</taxon>
        <taxon>Gammaproteobacteria</taxon>
        <taxon>Alteromonadales</taxon>
        <taxon>Colwelliaceae</taxon>
        <taxon>Cognaticolwellia</taxon>
    </lineage>
</organism>
<evidence type="ECO:0000313" key="10">
    <source>
        <dbReference type="EMBL" id="ASP48664.1"/>
    </source>
</evidence>
<dbReference type="KEGG" id="cber:B5D82_13330"/>
<evidence type="ECO:0000256" key="5">
    <source>
        <dbReference type="ARBA" id="ARBA00022889"/>
    </source>
</evidence>
<dbReference type="PANTHER" id="PTHR24025:SF23">
    <property type="entry name" value="NEURAL-CADHERIN"/>
    <property type="match status" value="1"/>
</dbReference>
<keyword evidence="3" id="KW-0677">Repeat</keyword>
<evidence type="ECO:0000256" key="2">
    <source>
        <dbReference type="ARBA" id="ARBA00022692"/>
    </source>
</evidence>
<dbReference type="InterPro" id="IPR013783">
    <property type="entry name" value="Ig-like_fold"/>
</dbReference>
<dbReference type="CDD" id="cd11304">
    <property type="entry name" value="Cadherin_repeat"/>
    <property type="match status" value="1"/>
</dbReference>
<dbReference type="PROSITE" id="PS50268">
    <property type="entry name" value="CADHERIN_2"/>
    <property type="match status" value="1"/>
</dbReference>
<evidence type="ECO:0000313" key="11">
    <source>
        <dbReference type="Proteomes" id="UP000202259"/>
    </source>
</evidence>
<dbReference type="InterPro" id="IPR002126">
    <property type="entry name" value="Cadherin-like_dom"/>
</dbReference>
<dbReference type="RefSeq" id="WP_081152183.1">
    <property type="nucleotide sequence ID" value="NZ_CP020465.1"/>
</dbReference>
<keyword evidence="5" id="KW-0130">Cell adhesion</keyword>
<dbReference type="InterPro" id="IPR013431">
    <property type="entry name" value="Delta_60_rpt"/>
</dbReference>
<dbReference type="GO" id="GO:0005509">
    <property type="term" value="F:calcium ion binding"/>
    <property type="evidence" value="ECO:0007669"/>
    <property type="project" value="InterPro"/>
</dbReference>
<keyword evidence="6" id="KW-1133">Transmembrane helix</keyword>
<comment type="subcellular location">
    <subcellularLocation>
        <location evidence="1">Membrane</location>
    </subcellularLocation>
</comment>
<dbReference type="EMBL" id="CP020465">
    <property type="protein sequence ID" value="ASP48664.1"/>
    <property type="molecule type" value="Genomic_DNA"/>
</dbReference>
<dbReference type="Pfam" id="PF17164">
    <property type="entry name" value="DUF5122"/>
    <property type="match status" value="1"/>
</dbReference>
<proteinExistence type="predicted"/>
<keyword evidence="4" id="KW-0106">Calcium</keyword>
<gene>
    <name evidence="10" type="ORF">B5D82_13330</name>
</gene>
<dbReference type="PROSITE" id="PS51257">
    <property type="entry name" value="PROKAR_LIPOPROTEIN"/>
    <property type="match status" value="1"/>
</dbReference>
<reference evidence="10 11" key="1">
    <citation type="submission" date="2017-08" db="EMBL/GenBank/DDBJ databases">
        <title>Complete genome of Colwellia sp. NB097-1, a psychrophile bacterium ioslated from Bering Sea.</title>
        <authorList>
            <person name="Chen X."/>
        </authorList>
    </citation>
    <scope>NUCLEOTIDE SEQUENCE [LARGE SCALE GENOMIC DNA]</scope>
    <source>
        <strain evidence="10 11">NB097-1</strain>
    </source>
</reference>
<dbReference type="Pfam" id="PF00028">
    <property type="entry name" value="Cadherin"/>
    <property type="match status" value="1"/>
</dbReference>
<dbReference type="OrthoDB" id="5904383at2"/>
<keyword evidence="2" id="KW-0812">Transmembrane</keyword>
<evidence type="ECO:0000256" key="1">
    <source>
        <dbReference type="ARBA" id="ARBA00004370"/>
    </source>
</evidence>
<name>A0A222GBC3_9GAMM</name>
<accession>A0A222GBC3</accession>
<dbReference type="SMART" id="SM00112">
    <property type="entry name" value="CA"/>
    <property type="match status" value="1"/>
</dbReference>
<dbReference type="Pfam" id="PF17892">
    <property type="entry name" value="Cadherin_5"/>
    <property type="match status" value="1"/>
</dbReference>
<protein>
    <recommendedName>
        <fullName evidence="9">Cadherin domain-containing protein</fullName>
    </recommendedName>
</protein>
<dbReference type="GO" id="GO:0016020">
    <property type="term" value="C:membrane"/>
    <property type="evidence" value="ECO:0007669"/>
    <property type="project" value="UniProtKB-SubCell"/>
</dbReference>
<dbReference type="NCBIfam" id="TIGR02608">
    <property type="entry name" value="delta_60_rpt"/>
    <property type="match status" value="6"/>
</dbReference>
<dbReference type="Pfam" id="PF17963">
    <property type="entry name" value="Big_9"/>
    <property type="match status" value="7"/>
</dbReference>
<evidence type="ECO:0000256" key="3">
    <source>
        <dbReference type="ARBA" id="ARBA00022737"/>
    </source>
</evidence>
<feature type="chain" id="PRO_5013007960" description="Cadherin domain-containing protein" evidence="8">
    <location>
        <begin position="20"/>
        <end position="2028"/>
    </location>
</feature>
<feature type="domain" description="Cadherin" evidence="9">
    <location>
        <begin position="1088"/>
        <end position="1196"/>
    </location>
</feature>
<dbReference type="GO" id="GO:0007156">
    <property type="term" value="P:homophilic cell adhesion via plasma membrane adhesion molecules"/>
    <property type="evidence" value="ECO:0007669"/>
    <property type="project" value="InterPro"/>
</dbReference>
<dbReference type="PANTHER" id="PTHR24025">
    <property type="entry name" value="DESMOGLEIN FAMILY MEMBER"/>
    <property type="match status" value="1"/>
</dbReference>
<evidence type="ECO:0000259" key="9">
    <source>
        <dbReference type="PROSITE" id="PS50268"/>
    </source>
</evidence>
<feature type="signal peptide" evidence="8">
    <location>
        <begin position="1"/>
        <end position="19"/>
    </location>
</feature>
<dbReference type="NCBIfam" id="NF012211">
    <property type="entry name" value="tand_rpt_95"/>
    <property type="match status" value="8"/>
</dbReference>
<keyword evidence="7" id="KW-0472">Membrane</keyword>
<dbReference type="Gene3D" id="2.60.40.10">
    <property type="entry name" value="Immunoglobulins"/>
    <property type="match status" value="1"/>
</dbReference>
<evidence type="ECO:0000256" key="6">
    <source>
        <dbReference type="ARBA" id="ARBA00022989"/>
    </source>
</evidence>
<dbReference type="InterPro" id="IPR050971">
    <property type="entry name" value="Cadherin-domain_protein"/>
</dbReference>
<evidence type="ECO:0000256" key="7">
    <source>
        <dbReference type="ARBA" id="ARBA00023136"/>
    </source>
</evidence>
<keyword evidence="8" id="KW-0732">Signal</keyword>
<dbReference type="InterPro" id="IPR041690">
    <property type="entry name" value="Cadherin_5"/>
</dbReference>
<keyword evidence="11" id="KW-1185">Reference proteome</keyword>
<evidence type="ECO:0000256" key="4">
    <source>
        <dbReference type="ARBA" id="ARBA00022837"/>
    </source>
</evidence>
<dbReference type="Gene3D" id="2.80.10.50">
    <property type="match status" value="1"/>
</dbReference>
<dbReference type="Proteomes" id="UP000202259">
    <property type="component" value="Chromosome"/>
</dbReference>
<dbReference type="Gene3D" id="2.60.40.60">
    <property type="entry name" value="Cadherins"/>
    <property type="match status" value="1"/>
</dbReference>